<dbReference type="EnsemblPlants" id="Ma04_t16050.1">
    <property type="protein sequence ID" value="Ma04_p16050.1"/>
    <property type="gene ID" value="Ma04_g16050"/>
</dbReference>
<proteinExistence type="predicted"/>
<organism evidence="1 2">
    <name type="scientific">Musa acuminata subsp. malaccensis</name>
    <name type="common">Wild banana</name>
    <name type="synonym">Musa malaccensis</name>
    <dbReference type="NCBI Taxonomy" id="214687"/>
    <lineage>
        <taxon>Eukaryota</taxon>
        <taxon>Viridiplantae</taxon>
        <taxon>Streptophyta</taxon>
        <taxon>Embryophyta</taxon>
        <taxon>Tracheophyta</taxon>
        <taxon>Spermatophyta</taxon>
        <taxon>Magnoliopsida</taxon>
        <taxon>Liliopsida</taxon>
        <taxon>Zingiberales</taxon>
        <taxon>Musaceae</taxon>
        <taxon>Musa</taxon>
    </lineage>
</organism>
<accession>A0A804IQ90</accession>
<evidence type="ECO:0000313" key="2">
    <source>
        <dbReference type="Proteomes" id="UP000012960"/>
    </source>
</evidence>
<reference evidence="1" key="1">
    <citation type="submission" date="2021-05" db="UniProtKB">
        <authorList>
            <consortium name="EnsemblPlants"/>
        </authorList>
    </citation>
    <scope>IDENTIFICATION</scope>
    <source>
        <strain evidence="1">subsp. malaccensis</strain>
    </source>
</reference>
<protein>
    <submittedName>
        <fullName evidence="1">Uncharacterized protein</fullName>
    </submittedName>
</protein>
<dbReference type="Gramene" id="Ma04_t16050.1">
    <property type="protein sequence ID" value="Ma04_p16050.1"/>
    <property type="gene ID" value="Ma04_g16050"/>
</dbReference>
<sequence length="12" mass="1207">MDLLMVATIGSG</sequence>
<dbReference type="Proteomes" id="UP000012960">
    <property type="component" value="Unplaced"/>
</dbReference>
<keyword evidence="2" id="KW-1185">Reference proteome</keyword>
<evidence type="ECO:0000313" key="1">
    <source>
        <dbReference type="EnsemblPlants" id="Ma04_p16050.1"/>
    </source>
</evidence>
<dbReference type="InParanoid" id="A0A804IQ90"/>
<name>A0A804IQ90_MUSAM</name>